<dbReference type="PANTHER" id="PTHR37067">
    <property type="entry name" value="PX DOMAIN-CONTAINING PROTEIN"/>
    <property type="match status" value="1"/>
</dbReference>
<protein>
    <submittedName>
        <fullName evidence="1">Uncharacterized protein</fullName>
    </submittedName>
</protein>
<dbReference type="AlphaFoldDB" id="A0A7S2WCZ7"/>
<accession>A0A7S2WCZ7</accession>
<gene>
    <name evidence="1" type="ORF">QSP1433_LOCUS6991</name>
</gene>
<reference evidence="1" key="1">
    <citation type="submission" date="2021-01" db="EMBL/GenBank/DDBJ databases">
        <authorList>
            <person name="Corre E."/>
            <person name="Pelletier E."/>
            <person name="Niang G."/>
            <person name="Scheremetjew M."/>
            <person name="Finn R."/>
            <person name="Kale V."/>
            <person name="Holt S."/>
            <person name="Cochrane G."/>
            <person name="Meng A."/>
            <person name="Brown T."/>
            <person name="Cohen L."/>
        </authorList>
    </citation>
    <scope>NUCLEOTIDE SEQUENCE</scope>
    <source>
        <strain evidence="1">NY070348D</strain>
    </source>
</reference>
<organism evidence="1">
    <name type="scientific">Mucochytrium quahogii</name>
    <dbReference type="NCBI Taxonomy" id="96639"/>
    <lineage>
        <taxon>Eukaryota</taxon>
        <taxon>Sar</taxon>
        <taxon>Stramenopiles</taxon>
        <taxon>Bigyra</taxon>
        <taxon>Labyrinthulomycetes</taxon>
        <taxon>Thraustochytrida</taxon>
        <taxon>Thraustochytriidae</taxon>
        <taxon>Mucochytrium</taxon>
    </lineage>
</organism>
<proteinExistence type="predicted"/>
<name>A0A7S2WCZ7_9STRA</name>
<sequence length="105" mass="11667">MIERMPDSTAFDDAWQTIRMKYPLLCAFFGGIASVFPGTSTVESDFSIIGWGKGDSRASLTNFSLEGILQCKQFDVLQQIQALMNELGPPREASSKCLYISYSLK</sequence>
<dbReference type="EMBL" id="HBHK01011179">
    <property type="protein sequence ID" value="CAD9680661.1"/>
    <property type="molecule type" value="Transcribed_RNA"/>
</dbReference>
<evidence type="ECO:0000313" key="1">
    <source>
        <dbReference type="EMBL" id="CAD9680661.1"/>
    </source>
</evidence>
<dbReference type="PANTHER" id="PTHR37067:SF3">
    <property type="entry name" value="PX DOMAIN-CONTAINING PROTEIN"/>
    <property type="match status" value="1"/>
</dbReference>